<dbReference type="EMBL" id="JBHSJJ010000002">
    <property type="protein sequence ID" value="MFC4870774.1"/>
    <property type="molecule type" value="Genomic_DNA"/>
</dbReference>
<keyword evidence="2" id="KW-1185">Reference proteome</keyword>
<comment type="caution">
    <text evidence="1">The sequence shown here is derived from an EMBL/GenBank/DDBJ whole genome shotgun (WGS) entry which is preliminary data.</text>
</comment>
<dbReference type="RefSeq" id="WP_377061630.1">
    <property type="nucleotide sequence ID" value="NZ_JBHSJJ010000002.1"/>
</dbReference>
<dbReference type="Proteomes" id="UP001595818">
    <property type="component" value="Unassembled WGS sequence"/>
</dbReference>
<evidence type="ECO:0008006" key="3">
    <source>
        <dbReference type="Google" id="ProtNLM"/>
    </source>
</evidence>
<protein>
    <recommendedName>
        <fullName evidence="3">DUF2490 domain-containing protein</fullName>
    </recommendedName>
</protein>
<organism evidence="1 2">
    <name type="scientific">Negadavirga shengliensis</name>
    <dbReference type="NCBI Taxonomy" id="1389218"/>
    <lineage>
        <taxon>Bacteria</taxon>
        <taxon>Pseudomonadati</taxon>
        <taxon>Bacteroidota</taxon>
        <taxon>Cytophagia</taxon>
        <taxon>Cytophagales</taxon>
        <taxon>Cyclobacteriaceae</taxon>
        <taxon>Negadavirga</taxon>
    </lineage>
</organism>
<evidence type="ECO:0000313" key="2">
    <source>
        <dbReference type="Proteomes" id="UP001595818"/>
    </source>
</evidence>
<name>A0ABV9SX36_9BACT</name>
<reference evidence="2" key="1">
    <citation type="journal article" date="2019" name="Int. J. Syst. Evol. Microbiol.">
        <title>The Global Catalogue of Microorganisms (GCM) 10K type strain sequencing project: providing services to taxonomists for standard genome sequencing and annotation.</title>
        <authorList>
            <consortium name="The Broad Institute Genomics Platform"/>
            <consortium name="The Broad Institute Genome Sequencing Center for Infectious Disease"/>
            <person name="Wu L."/>
            <person name="Ma J."/>
        </authorList>
    </citation>
    <scope>NUCLEOTIDE SEQUENCE [LARGE SCALE GENOMIC DNA]</scope>
    <source>
        <strain evidence="2">CGMCC 4.7466</strain>
    </source>
</reference>
<accession>A0ABV9SX36</accession>
<proteinExistence type="predicted"/>
<evidence type="ECO:0000313" key="1">
    <source>
        <dbReference type="EMBL" id="MFC4870774.1"/>
    </source>
</evidence>
<sequence length="275" mass="32005">MKLQLITIAVIIQVAWMGRGFAQESKQESLVISAGMTYLARKDLVYSPFVHTDRSFHSYGLAYQREKDFFQFVETGITYNTSQIGSSYEMEMGDHSHMVLPHEFLFFHLNYGIGKTLGKTSRAKSWLGAALKVDLQASFYNFTLSNMFGYYIGQSGGIWYKKRWIFDNKHEFSFQLELPLITWMARPPYLAEDDRFIENISSHKPVRIIMAFIEDGQFAFWDKLQRSDFSLTYQYPVSKKWGIGTVYRFSFIHASEPKSLLSYQQSLNFTGTLKF</sequence>
<gene>
    <name evidence="1" type="ORF">ACFPFU_03685</name>
</gene>